<evidence type="ECO:0000256" key="1">
    <source>
        <dbReference type="SAM" id="MobiDB-lite"/>
    </source>
</evidence>
<feature type="compositionally biased region" description="Low complexity" evidence="1">
    <location>
        <begin position="101"/>
        <end position="120"/>
    </location>
</feature>
<protein>
    <submittedName>
        <fullName evidence="2">Uncharacterized protein</fullName>
    </submittedName>
</protein>
<evidence type="ECO:0000313" key="2">
    <source>
        <dbReference type="EnsemblPlants" id="TuG1812G0300002282.01.T01"/>
    </source>
</evidence>
<proteinExistence type="predicted"/>
<feature type="region of interest" description="Disordered" evidence="1">
    <location>
        <begin position="55"/>
        <end position="254"/>
    </location>
</feature>
<organism evidence="2 3">
    <name type="scientific">Triticum urartu</name>
    <name type="common">Red wild einkorn</name>
    <name type="synonym">Crithodium urartu</name>
    <dbReference type="NCBI Taxonomy" id="4572"/>
    <lineage>
        <taxon>Eukaryota</taxon>
        <taxon>Viridiplantae</taxon>
        <taxon>Streptophyta</taxon>
        <taxon>Embryophyta</taxon>
        <taxon>Tracheophyta</taxon>
        <taxon>Spermatophyta</taxon>
        <taxon>Magnoliopsida</taxon>
        <taxon>Liliopsida</taxon>
        <taxon>Poales</taxon>
        <taxon>Poaceae</taxon>
        <taxon>BOP clade</taxon>
        <taxon>Pooideae</taxon>
        <taxon>Triticodae</taxon>
        <taxon>Triticeae</taxon>
        <taxon>Triticinae</taxon>
        <taxon>Triticum</taxon>
    </lineage>
</organism>
<dbReference type="EnsemblPlants" id="TuG1812G0300002282.01.T01">
    <property type="protein sequence ID" value="TuG1812G0300002282.01.T01"/>
    <property type="gene ID" value="TuG1812G0300002282.01"/>
</dbReference>
<evidence type="ECO:0000313" key="3">
    <source>
        <dbReference type="Proteomes" id="UP000015106"/>
    </source>
</evidence>
<feature type="region of interest" description="Disordered" evidence="1">
    <location>
        <begin position="1"/>
        <end position="39"/>
    </location>
</feature>
<sequence length="325" mass="34998">HPSPKPPPLLLSLPPRVHPQSKSPPRFHHNTNPSQPPLLPLSLFIEIHPVRPTSPLLPLCSPKGSRELSPPCHLPRLSTPASSARISPEQAHPDPVAAGEQQQQPRRLLSRPLPWNSPPSLALPKGPAVPDLPAAHLTSSSSSPRDREPVLGRAPSGSRGRVAPCSQPRVDPPASSTSSEPRGVCAIHSRAPLVPEFLASPRPPPPLRSSDRSLGRSPRASSCSTQLPHYGPLPAWTSPELRKSPSSSRSDRFDLQSATPLARIEPRHLPALSSAVLDRFLLALARTSPSSRRCRRVPAVALLSDENRARCPLARSPVPSPLTFH</sequence>
<reference evidence="3" key="1">
    <citation type="journal article" date="2013" name="Nature">
        <title>Draft genome of the wheat A-genome progenitor Triticum urartu.</title>
        <authorList>
            <person name="Ling H.Q."/>
            <person name="Zhao S."/>
            <person name="Liu D."/>
            <person name="Wang J."/>
            <person name="Sun H."/>
            <person name="Zhang C."/>
            <person name="Fan H."/>
            <person name="Li D."/>
            <person name="Dong L."/>
            <person name="Tao Y."/>
            <person name="Gao C."/>
            <person name="Wu H."/>
            <person name="Li Y."/>
            <person name="Cui Y."/>
            <person name="Guo X."/>
            <person name="Zheng S."/>
            <person name="Wang B."/>
            <person name="Yu K."/>
            <person name="Liang Q."/>
            <person name="Yang W."/>
            <person name="Lou X."/>
            <person name="Chen J."/>
            <person name="Feng M."/>
            <person name="Jian J."/>
            <person name="Zhang X."/>
            <person name="Luo G."/>
            <person name="Jiang Y."/>
            <person name="Liu J."/>
            <person name="Wang Z."/>
            <person name="Sha Y."/>
            <person name="Zhang B."/>
            <person name="Wu H."/>
            <person name="Tang D."/>
            <person name="Shen Q."/>
            <person name="Xue P."/>
            <person name="Zou S."/>
            <person name="Wang X."/>
            <person name="Liu X."/>
            <person name="Wang F."/>
            <person name="Yang Y."/>
            <person name="An X."/>
            <person name="Dong Z."/>
            <person name="Zhang K."/>
            <person name="Zhang X."/>
            <person name="Luo M.C."/>
            <person name="Dvorak J."/>
            <person name="Tong Y."/>
            <person name="Wang J."/>
            <person name="Yang H."/>
            <person name="Li Z."/>
            <person name="Wang D."/>
            <person name="Zhang A."/>
            <person name="Wang J."/>
        </authorList>
    </citation>
    <scope>NUCLEOTIDE SEQUENCE</scope>
    <source>
        <strain evidence="3">cv. G1812</strain>
    </source>
</reference>
<name>A0A8R7TUD5_TRIUA</name>
<dbReference type="Gramene" id="TuG1812G0300002282.01.T01">
    <property type="protein sequence ID" value="TuG1812G0300002282.01.T01"/>
    <property type="gene ID" value="TuG1812G0300002282.01"/>
</dbReference>
<reference evidence="2" key="3">
    <citation type="submission" date="2022-06" db="UniProtKB">
        <authorList>
            <consortium name="EnsemblPlants"/>
        </authorList>
    </citation>
    <scope>IDENTIFICATION</scope>
</reference>
<accession>A0A8R7TUD5</accession>
<reference evidence="2" key="2">
    <citation type="submission" date="2018-03" db="EMBL/GenBank/DDBJ databases">
        <title>The Triticum urartu genome reveals the dynamic nature of wheat genome evolution.</title>
        <authorList>
            <person name="Ling H."/>
            <person name="Ma B."/>
            <person name="Shi X."/>
            <person name="Liu H."/>
            <person name="Dong L."/>
            <person name="Sun H."/>
            <person name="Cao Y."/>
            <person name="Gao Q."/>
            <person name="Zheng S."/>
            <person name="Li Y."/>
            <person name="Yu Y."/>
            <person name="Du H."/>
            <person name="Qi M."/>
            <person name="Li Y."/>
            <person name="Yu H."/>
            <person name="Cui Y."/>
            <person name="Wang N."/>
            <person name="Chen C."/>
            <person name="Wu H."/>
            <person name="Zhao Y."/>
            <person name="Zhang J."/>
            <person name="Li Y."/>
            <person name="Zhou W."/>
            <person name="Zhang B."/>
            <person name="Hu W."/>
            <person name="Eijk M."/>
            <person name="Tang J."/>
            <person name="Witsenboer H."/>
            <person name="Zhao S."/>
            <person name="Li Z."/>
            <person name="Zhang A."/>
            <person name="Wang D."/>
            <person name="Liang C."/>
        </authorList>
    </citation>
    <scope>NUCLEOTIDE SEQUENCE [LARGE SCALE GENOMIC DNA]</scope>
    <source>
        <strain evidence="2">cv. G1812</strain>
    </source>
</reference>
<dbReference type="Proteomes" id="UP000015106">
    <property type="component" value="Chromosome 3"/>
</dbReference>
<dbReference type="AlphaFoldDB" id="A0A8R7TUD5"/>
<keyword evidence="3" id="KW-1185">Reference proteome</keyword>